<comment type="caution">
    <text evidence="1">The sequence shown here is derived from an EMBL/GenBank/DDBJ whole genome shotgun (WGS) entry which is preliminary data.</text>
</comment>
<gene>
    <name evidence="1" type="ORF">A5648_12830</name>
</gene>
<dbReference type="AlphaFoldDB" id="A0A1A3TKZ5"/>
<dbReference type="RefSeq" id="WP_065026483.1">
    <property type="nucleotide sequence ID" value="NZ_LZMF01000143.1"/>
</dbReference>
<dbReference type="Proteomes" id="UP000093759">
    <property type="component" value="Unassembled WGS sequence"/>
</dbReference>
<name>A0A1A3TKZ5_MYCSD</name>
<dbReference type="EMBL" id="LZMF01000143">
    <property type="protein sequence ID" value="OBK83356.1"/>
    <property type="molecule type" value="Genomic_DNA"/>
</dbReference>
<organism evidence="1 2">
    <name type="scientific">Mycolicibacter sinensis (strain JDM601)</name>
    <name type="common">Mycobacterium sinense</name>
    <dbReference type="NCBI Taxonomy" id="875328"/>
    <lineage>
        <taxon>Bacteria</taxon>
        <taxon>Bacillati</taxon>
        <taxon>Actinomycetota</taxon>
        <taxon>Actinomycetes</taxon>
        <taxon>Mycobacteriales</taxon>
        <taxon>Mycobacteriaceae</taxon>
        <taxon>Mycolicibacter</taxon>
    </lineage>
</organism>
<protein>
    <submittedName>
        <fullName evidence="1">Uncharacterized protein</fullName>
    </submittedName>
</protein>
<reference evidence="2" key="1">
    <citation type="submission" date="2016-06" db="EMBL/GenBank/DDBJ databases">
        <authorList>
            <person name="Sutton G."/>
            <person name="Brinkac L."/>
            <person name="Sanka R."/>
            <person name="Adams M."/>
            <person name="Lau E."/>
            <person name="Garcia-Basteiro A."/>
            <person name="Lopez-Varela E."/>
            <person name="Palencia S."/>
        </authorList>
    </citation>
    <scope>NUCLEOTIDE SEQUENCE [LARGE SCALE GENOMIC DNA]</scope>
    <source>
        <strain evidence="2">1274684.2</strain>
    </source>
</reference>
<evidence type="ECO:0000313" key="2">
    <source>
        <dbReference type="Proteomes" id="UP000093759"/>
    </source>
</evidence>
<proteinExistence type="predicted"/>
<sequence length="223" mass="25075">MNTDVLTADFVAEEFRYVTAAGEKRRAAFPAKDFVPGLKDITVPGLNDLASLLASARGWADVGGQDEWWRITFDEHMIETDSADIPNTITFQLTRHNPRTDFGAYLALRGEDPALWVYGRTGSSQGEEKLSHVSNPMVGLRLMWESIALCIGEGAREGFMADTGSWLMRVIYRKNGENEFDFRTPCRFEKPAEWAPSWEAVDRPVRRCVARVGRRQHGHADGP</sequence>
<accession>A0A1A3TKZ5</accession>
<evidence type="ECO:0000313" key="1">
    <source>
        <dbReference type="EMBL" id="OBK83356.1"/>
    </source>
</evidence>